<dbReference type="InterPro" id="IPR000504">
    <property type="entry name" value="RRM_dom"/>
</dbReference>
<keyword evidence="3" id="KW-1133">Transmembrane helix</keyword>
<dbReference type="InterPro" id="IPR012677">
    <property type="entry name" value="Nucleotide-bd_a/b_plait_sf"/>
</dbReference>
<dbReference type="Pfam" id="PF00076">
    <property type="entry name" value="RRM_1"/>
    <property type="match status" value="1"/>
</dbReference>
<name>A0A9E7JPZ9_9LILI</name>
<dbReference type="CDD" id="cd00590">
    <property type="entry name" value="RRM_SF"/>
    <property type="match status" value="1"/>
</dbReference>
<organism evidence="5 6">
    <name type="scientific">Musa troglodytarum</name>
    <name type="common">fe'i banana</name>
    <dbReference type="NCBI Taxonomy" id="320322"/>
    <lineage>
        <taxon>Eukaryota</taxon>
        <taxon>Viridiplantae</taxon>
        <taxon>Streptophyta</taxon>
        <taxon>Embryophyta</taxon>
        <taxon>Tracheophyta</taxon>
        <taxon>Spermatophyta</taxon>
        <taxon>Magnoliopsida</taxon>
        <taxon>Liliopsida</taxon>
        <taxon>Zingiberales</taxon>
        <taxon>Musaceae</taxon>
        <taxon>Musa</taxon>
    </lineage>
</organism>
<evidence type="ECO:0000313" key="6">
    <source>
        <dbReference type="Proteomes" id="UP001055439"/>
    </source>
</evidence>
<dbReference type="SUPFAM" id="SSF54928">
    <property type="entry name" value="RNA-binding domain, RBD"/>
    <property type="match status" value="1"/>
</dbReference>
<dbReference type="EMBL" id="CP097504">
    <property type="protein sequence ID" value="URD89582.1"/>
    <property type="molecule type" value="Genomic_DNA"/>
</dbReference>
<keyword evidence="3" id="KW-0812">Transmembrane</keyword>
<feature type="region of interest" description="Disordered" evidence="2">
    <location>
        <begin position="1"/>
        <end position="43"/>
    </location>
</feature>
<dbReference type="PROSITE" id="PS50102">
    <property type="entry name" value="RRM"/>
    <property type="match status" value="1"/>
</dbReference>
<feature type="transmembrane region" description="Helical" evidence="3">
    <location>
        <begin position="211"/>
        <end position="234"/>
    </location>
</feature>
<dbReference type="GO" id="GO:0003723">
    <property type="term" value="F:RNA binding"/>
    <property type="evidence" value="ECO:0007669"/>
    <property type="project" value="UniProtKB-UniRule"/>
</dbReference>
<keyword evidence="1" id="KW-0694">RNA-binding</keyword>
<evidence type="ECO:0000256" key="2">
    <source>
        <dbReference type="SAM" id="MobiDB-lite"/>
    </source>
</evidence>
<sequence>MKRRGKGERPKSDAFPASLSKRLRRPPPTEAAEGEPAEATAAASPSVVLVTGLPADCTVLELKSRLEIYGPISRTRIDVDGRGFVTFRSDHAAAAAISASLDPAFGVTVRSKKSSSNFHGNDVEVSFSCQGWWSSNLDYLDAPMMLEGSLKEVVKEMEEKSRRSVQWRFAAFTEEKAKELRLLTMKGVSITLIVSGEASGCRRGQRATSPLTLPTTGVEGASSFLFLFFFFFGLEGNDTLSSYSSSATHAKMPCRV</sequence>
<evidence type="ECO:0000256" key="3">
    <source>
        <dbReference type="SAM" id="Phobius"/>
    </source>
</evidence>
<gene>
    <name evidence="5" type="ORF">MUK42_28233</name>
</gene>
<protein>
    <recommendedName>
        <fullName evidence="4">RRM domain-containing protein</fullName>
    </recommendedName>
</protein>
<feature type="domain" description="RRM" evidence="4">
    <location>
        <begin position="46"/>
        <end position="130"/>
    </location>
</feature>
<dbReference type="Gene3D" id="3.30.70.330">
    <property type="match status" value="1"/>
</dbReference>
<keyword evidence="6" id="KW-1185">Reference proteome</keyword>
<dbReference type="AlphaFoldDB" id="A0A9E7JPZ9"/>
<dbReference type="Proteomes" id="UP001055439">
    <property type="component" value="Chromosome 2"/>
</dbReference>
<accession>A0A9E7JPZ9</accession>
<proteinExistence type="predicted"/>
<evidence type="ECO:0000313" key="5">
    <source>
        <dbReference type="EMBL" id="URD89582.1"/>
    </source>
</evidence>
<reference evidence="5" key="1">
    <citation type="submission" date="2022-05" db="EMBL/GenBank/DDBJ databases">
        <title>The Musa troglodytarum L. genome provides insights into the mechanism of non-climacteric behaviour and enrichment of carotenoids.</title>
        <authorList>
            <person name="Wang J."/>
        </authorList>
    </citation>
    <scope>NUCLEOTIDE SEQUENCE</scope>
    <source>
        <tissue evidence="5">Leaf</tissue>
    </source>
</reference>
<dbReference type="OrthoDB" id="1908804at2759"/>
<dbReference type="InterPro" id="IPR035979">
    <property type="entry name" value="RBD_domain_sf"/>
</dbReference>
<evidence type="ECO:0000259" key="4">
    <source>
        <dbReference type="PROSITE" id="PS50102"/>
    </source>
</evidence>
<evidence type="ECO:0000256" key="1">
    <source>
        <dbReference type="PROSITE-ProRule" id="PRU00176"/>
    </source>
</evidence>
<keyword evidence="3" id="KW-0472">Membrane</keyword>
<dbReference type="SMART" id="SM00360">
    <property type="entry name" value="RRM"/>
    <property type="match status" value="1"/>
</dbReference>